<feature type="domain" description="MKRN2 opposite strand protein-like N-terminal" evidence="2">
    <location>
        <begin position="5"/>
        <end position="33"/>
    </location>
</feature>
<organism evidence="3">
    <name type="scientific">Cuerna arida</name>
    <dbReference type="NCBI Taxonomy" id="1464854"/>
    <lineage>
        <taxon>Eukaryota</taxon>
        <taxon>Metazoa</taxon>
        <taxon>Ecdysozoa</taxon>
        <taxon>Arthropoda</taxon>
        <taxon>Hexapoda</taxon>
        <taxon>Insecta</taxon>
        <taxon>Pterygota</taxon>
        <taxon>Neoptera</taxon>
        <taxon>Paraneoptera</taxon>
        <taxon>Hemiptera</taxon>
        <taxon>Auchenorrhyncha</taxon>
        <taxon>Membracoidea</taxon>
        <taxon>Cicadellidae</taxon>
        <taxon>Cicadellinae</taxon>
        <taxon>Proconiini</taxon>
        <taxon>Cuerna</taxon>
    </lineage>
</organism>
<dbReference type="InterPro" id="IPR053921">
    <property type="entry name" value="MKRN2OS-like_C"/>
</dbReference>
<feature type="domain" description="MKRN2 opposite strand protein-like C-terminal" evidence="1">
    <location>
        <begin position="42"/>
        <end position="196"/>
    </location>
</feature>
<name>A0A1B6G3V8_9HEMI</name>
<proteinExistence type="predicted"/>
<accession>A0A1B6G3V8</accession>
<reference evidence="3" key="1">
    <citation type="submission" date="2015-11" db="EMBL/GenBank/DDBJ databases">
        <title>De novo transcriptome assembly of four potential Pierce s Disease insect vectors from Arizona vineyards.</title>
        <authorList>
            <person name="Tassone E.E."/>
        </authorList>
    </citation>
    <scope>NUCLEOTIDE SEQUENCE</scope>
</reference>
<evidence type="ECO:0000313" key="3">
    <source>
        <dbReference type="EMBL" id="JAS56993.1"/>
    </source>
</evidence>
<evidence type="ECO:0000259" key="2">
    <source>
        <dbReference type="Pfam" id="PF22795"/>
    </source>
</evidence>
<gene>
    <name evidence="3" type="ORF">g.13564</name>
</gene>
<dbReference type="AlphaFoldDB" id="A0A1B6G3V8"/>
<dbReference type="InterPro" id="IPR053922">
    <property type="entry name" value="MKRN2OS-like_N"/>
</dbReference>
<dbReference type="PANTHER" id="PTHR33963">
    <property type="entry name" value="MKRN2 OPPOSITE STRAND PROTEIN"/>
    <property type="match status" value="1"/>
</dbReference>
<sequence length="210" mass="23815">MDCDPGILCVQHCGPRVFCFQLPEHCPVCRTSLNNVSPALIPFRVPYPFVRAQQYPCAVIIKPTNGDFLNDYKASSDLHIGVTDSRGRVVEFDQHGLRRDQRTGWDQCLAVSELCAEDWTTRWDQTLASVASQDCWTSQRYHEETFNCYTFVLAFLRCLRDGTLSEAAASKVQFCEAFVSPRATTACKYIALYRRLKDSGYYVSRTPAVS</sequence>
<evidence type="ECO:0008006" key="4">
    <source>
        <dbReference type="Google" id="ProtNLM"/>
    </source>
</evidence>
<protein>
    <recommendedName>
        <fullName evidence="4">MKRN2 opposite strand protein</fullName>
    </recommendedName>
</protein>
<evidence type="ECO:0000259" key="1">
    <source>
        <dbReference type="Pfam" id="PF16044"/>
    </source>
</evidence>
<dbReference type="PANTHER" id="PTHR33963:SF2">
    <property type="entry name" value="MKRN2 OPPOSITE STRAND PROTEIN"/>
    <property type="match status" value="1"/>
</dbReference>
<dbReference type="EMBL" id="GECZ01012776">
    <property type="protein sequence ID" value="JAS56993.1"/>
    <property type="molecule type" value="Transcribed_RNA"/>
</dbReference>
<dbReference type="InterPro" id="IPR032016">
    <property type="entry name" value="MKRN2OS-like"/>
</dbReference>
<dbReference type="Pfam" id="PF16044">
    <property type="entry name" value="DUF4796_C"/>
    <property type="match status" value="1"/>
</dbReference>
<dbReference type="Pfam" id="PF22795">
    <property type="entry name" value="DUF4796_N"/>
    <property type="match status" value="1"/>
</dbReference>